<keyword evidence="11" id="KW-0479">Metal-binding</keyword>
<comment type="similarity">
    <text evidence="3 11">Belongs to the peptidase M50B family.</text>
</comment>
<dbReference type="InterPro" id="IPR004387">
    <property type="entry name" value="Pept_M50_Zn"/>
</dbReference>
<dbReference type="PANTHER" id="PTHR42837:SF2">
    <property type="entry name" value="MEMBRANE METALLOPROTEASE ARASP2, CHLOROPLASTIC-RELATED"/>
    <property type="match status" value="1"/>
</dbReference>
<dbReference type="SUPFAM" id="SSF50156">
    <property type="entry name" value="PDZ domain-like"/>
    <property type="match status" value="2"/>
</dbReference>
<reference evidence="13 14" key="1">
    <citation type="submission" date="2021-01" db="EMBL/GenBank/DDBJ databases">
        <title>Isolation and description of Catonella massiliensis sp. nov., a novel Catonella species, isolated from a stable periodontitis subject.</title>
        <authorList>
            <person name="Antezack A."/>
            <person name="Boxberger M."/>
            <person name="La Scola B."/>
            <person name="Monnet-Corti V."/>
        </authorList>
    </citation>
    <scope>NUCLEOTIDE SEQUENCE [LARGE SCALE GENOMIC DNA]</scope>
    <source>
        <strain evidence="13 14">Marseille-Q4567</strain>
    </source>
</reference>
<evidence type="ECO:0000313" key="14">
    <source>
        <dbReference type="Proteomes" id="UP000604730"/>
    </source>
</evidence>
<dbReference type="InterPro" id="IPR008915">
    <property type="entry name" value="Peptidase_M50"/>
</dbReference>
<keyword evidence="9 11" id="KW-0482">Metalloprotease</keyword>
<dbReference type="RefSeq" id="WP_208428803.1">
    <property type="nucleotide sequence ID" value="NZ_JAEPRJ010000001.1"/>
</dbReference>
<organism evidence="13 14">
    <name type="scientific">Catonella massiliensis</name>
    <dbReference type="NCBI Taxonomy" id="2799636"/>
    <lineage>
        <taxon>Bacteria</taxon>
        <taxon>Bacillati</taxon>
        <taxon>Bacillota</taxon>
        <taxon>Clostridia</taxon>
        <taxon>Lachnospirales</taxon>
        <taxon>Lachnospiraceae</taxon>
        <taxon>Catonella</taxon>
    </lineage>
</organism>
<evidence type="ECO:0000256" key="2">
    <source>
        <dbReference type="ARBA" id="ARBA00004141"/>
    </source>
</evidence>
<feature type="transmembrane region" description="Helical" evidence="11">
    <location>
        <begin position="407"/>
        <end position="428"/>
    </location>
</feature>
<dbReference type="Pfam" id="PF17820">
    <property type="entry name" value="PDZ_6"/>
    <property type="match status" value="1"/>
</dbReference>
<evidence type="ECO:0000256" key="11">
    <source>
        <dbReference type="RuleBase" id="RU362031"/>
    </source>
</evidence>
<protein>
    <recommendedName>
        <fullName evidence="11">Zinc metalloprotease</fullName>
        <ecNumber evidence="11">3.4.24.-</ecNumber>
    </recommendedName>
</protein>
<dbReference type="GO" id="GO:0008237">
    <property type="term" value="F:metallopeptidase activity"/>
    <property type="evidence" value="ECO:0007669"/>
    <property type="project" value="UniProtKB-KW"/>
</dbReference>
<keyword evidence="4" id="KW-0645">Protease</keyword>
<keyword evidence="7 11" id="KW-0862">Zinc</keyword>
<gene>
    <name evidence="13" type="primary">rseP</name>
    <name evidence="13" type="ORF">JJN12_05835</name>
</gene>
<dbReference type="InterPro" id="IPR001478">
    <property type="entry name" value="PDZ"/>
</dbReference>
<sequence>MNIVWAILIFSLVVIIHEFGHYFFARLGGIKVNEFSLGMGPRLFSFDAAGTKWSVKLLPIGGSCMMEGEDESSDDEGAFANKSVWVRIWTVFGGPLFNFILAFLLSLFVIGSIGVDKSNIVSVTKGYPAEEAGLKAGDVITKINGTSINIGREVSSYFVFHPLSNEDVKIEVKRGDEKLDFTVKPQEKEKFYMGFTYSPGDGEAAIDSLTDDSALKAAGAVAGDVITAVDGTVIKSGTELNNYFVSSPLDGKEVKITLKKADTGNTEEITVTPKSAGSSYTLGLVSNTAREKLGIGGTLYYSLNETKYVVVTTIESLKMMVTGRVKPKEIAGPVGIVNMIGNSYEQSKNDGIMVILISMASISILISANLGVMNLLPIPALDGGRLVFLIIEAVRGKPVDPDKEGRVHFVGFVLLMLLMVAVLFNDILRIIG</sequence>
<comment type="subcellular location">
    <subcellularLocation>
        <location evidence="2">Membrane</location>
        <topology evidence="2">Multi-pass membrane protein</topology>
    </subcellularLocation>
</comment>
<keyword evidence="10 11" id="KW-0472">Membrane</keyword>
<comment type="caution">
    <text evidence="13">The sequence shown here is derived from an EMBL/GenBank/DDBJ whole genome shotgun (WGS) entry which is preliminary data.</text>
</comment>
<evidence type="ECO:0000256" key="9">
    <source>
        <dbReference type="ARBA" id="ARBA00023049"/>
    </source>
</evidence>
<evidence type="ECO:0000256" key="3">
    <source>
        <dbReference type="ARBA" id="ARBA00007931"/>
    </source>
</evidence>
<dbReference type="CDD" id="cd06163">
    <property type="entry name" value="S2P-M50_PDZ_RseP-like"/>
    <property type="match status" value="1"/>
</dbReference>
<feature type="transmembrane region" description="Helical" evidence="11">
    <location>
        <begin position="96"/>
        <end position="115"/>
    </location>
</feature>
<dbReference type="PROSITE" id="PS50106">
    <property type="entry name" value="PDZ"/>
    <property type="match status" value="1"/>
</dbReference>
<evidence type="ECO:0000259" key="12">
    <source>
        <dbReference type="PROSITE" id="PS50106"/>
    </source>
</evidence>
<dbReference type="EC" id="3.4.24.-" evidence="11"/>
<dbReference type="NCBIfam" id="TIGR00054">
    <property type="entry name" value="RIP metalloprotease RseP"/>
    <property type="match status" value="1"/>
</dbReference>
<feature type="transmembrane region" description="Helical" evidence="11">
    <location>
        <begin position="5"/>
        <end position="24"/>
    </location>
</feature>
<feature type="domain" description="PDZ" evidence="12">
    <location>
        <begin position="120"/>
        <end position="187"/>
    </location>
</feature>
<dbReference type="Proteomes" id="UP000604730">
    <property type="component" value="Unassembled WGS sequence"/>
</dbReference>
<evidence type="ECO:0000256" key="1">
    <source>
        <dbReference type="ARBA" id="ARBA00001947"/>
    </source>
</evidence>
<comment type="cofactor">
    <cofactor evidence="1 11">
        <name>Zn(2+)</name>
        <dbReference type="ChEBI" id="CHEBI:29105"/>
    </cofactor>
</comment>
<proteinExistence type="inferred from homology"/>
<evidence type="ECO:0000256" key="4">
    <source>
        <dbReference type="ARBA" id="ARBA00022670"/>
    </source>
</evidence>
<keyword evidence="8 11" id="KW-1133">Transmembrane helix</keyword>
<keyword evidence="14" id="KW-1185">Reference proteome</keyword>
<evidence type="ECO:0000256" key="5">
    <source>
        <dbReference type="ARBA" id="ARBA00022692"/>
    </source>
</evidence>
<dbReference type="Gene3D" id="2.30.42.10">
    <property type="match status" value="2"/>
</dbReference>
<name>A0ABS1IZY1_9FIRM</name>
<dbReference type="InterPro" id="IPR041489">
    <property type="entry name" value="PDZ_6"/>
</dbReference>
<dbReference type="InterPro" id="IPR036034">
    <property type="entry name" value="PDZ_sf"/>
</dbReference>
<dbReference type="PANTHER" id="PTHR42837">
    <property type="entry name" value="REGULATOR OF SIGMA-E PROTEASE RSEP"/>
    <property type="match status" value="1"/>
</dbReference>
<keyword evidence="5 11" id="KW-0812">Transmembrane</keyword>
<evidence type="ECO:0000256" key="10">
    <source>
        <dbReference type="ARBA" id="ARBA00023136"/>
    </source>
</evidence>
<keyword evidence="6 11" id="KW-0378">Hydrolase</keyword>
<dbReference type="EMBL" id="JAEPRJ010000001">
    <property type="protein sequence ID" value="MBK5897310.1"/>
    <property type="molecule type" value="Genomic_DNA"/>
</dbReference>
<dbReference type="Pfam" id="PF02163">
    <property type="entry name" value="Peptidase_M50"/>
    <property type="match status" value="1"/>
</dbReference>
<evidence type="ECO:0000256" key="8">
    <source>
        <dbReference type="ARBA" id="ARBA00022989"/>
    </source>
</evidence>
<evidence type="ECO:0000313" key="13">
    <source>
        <dbReference type="EMBL" id="MBK5897310.1"/>
    </source>
</evidence>
<dbReference type="SMART" id="SM00228">
    <property type="entry name" value="PDZ"/>
    <property type="match status" value="2"/>
</dbReference>
<feature type="transmembrane region" description="Helical" evidence="11">
    <location>
        <begin position="352"/>
        <end position="376"/>
    </location>
</feature>
<evidence type="ECO:0000256" key="7">
    <source>
        <dbReference type="ARBA" id="ARBA00022833"/>
    </source>
</evidence>
<accession>A0ABS1IZY1</accession>
<evidence type="ECO:0000256" key="6">
    <source>
        <dbReference type="ARBA" id="ARBA00022801"/>
    </source>
</evidence>